<feature type="non-terminal residue" evidence="2">
    <location>
        <position position="1"/>
    </location>
</feature>
<keyword evidence="3" id="KW-1185">Reference proteome</keyword>
<dbReference type="PANTHER" id="PTHR16038">
    <property type="entry name" value="NOP SEVEN ASSOCIATED PROTEIN 1"/>
    <property type="match status" value="1"/>
</dbReference>
<evidence type="ECO:0008006" key="4">
    <source>
        <dbReference type="Google" id="ProtNLM"/>
    </source>
</evidence>
<dbReference type="InterPro" id="IPR036322">
    <property type="entry name" value="WD40_repeat_dom_sf"/>
</dbReference>
<dbReference type="GO" id="GO:0005730">
    <property type="term" value="C:nucleolus"/>
    <property type="evidence" value="ECO:0007669"/>
    <property type="project" value="InterPro"/>
</dbReference>
<protein>
    <recommendedName>
        <fullName evidence="4">WD domain, G-beta repeat protein</fullName>
    </recommendedName>
</protein>
<reference evidence="2 3" key="1">
    <citation type="journal article" date="2014" name="Nat. Genet.">
        <title>Genome and transcriptome of the porcine whipworm Trichuris suis.</title>
        <authorList>
            <person name="Jex A.R."/>
            <person name="Nejsum P."/>
            <person name="Schwarz E.M."/>
            <person name="Hu L."/>
            <person name="Young N.D."/>
            <person name="Hall R.S."/>
            <person name="Korhonen P.K."/>
            <person name="Liao S."/>
            <person name="Thamsborg S."/>
            <person name="Xia J."/>
            <person name="Xu P."/>
            <person name="Wang S."/>
            <person name="Scheerlinck J.P."/>
            <person name="Hofmann A."/>
            <person name="Sternberg P.W."/>
            <person name="Wang J."/>
            <person name="Gasser R.B."/>
        </authorList>
    </citation>
    <scope>NUCLEOTIDE SEQUENCE [LARGE SCALE GENOMIC DNA]</scope>
    <source>
        <strain evidence="2">DCEP-RM93M</strain>
    </source>
</reference>
<evidence type="ECO:0000313" key="2">
    <source>
        <dbReference type="EMBL" id="KFD48809.1"/>
    </source>
</evidence>
<dbReference type="InterPro" id="IPR001680">
    <property type="entry name" value="WD40_rpt"/>
</dbReference>
<dbReference type="SMART" id="SM00320">
    <property type="entry name" value="WD40"/>
    <property type="match status" value="4"/>
</dbReference>
<organism evidence="2 3">
    <name type="scientific">Trichuris suis</name>
    <name type="common">pig whipworm</name>
    <dbReference type="NCBI Taxonomy" id="68888"/>
    <lineage>
        <taxon>Eukaryota</taxon>
        <taxon>Metazoa</taxon>
        <taxon>Ecdysozoa</taxon>
        <taxon>Nematoda</taxon>
        <taxon>Enoplea</taxon>
        <taxon>Dorylaimia</taxon>
        <taxon>Trichinellida</taxon>
        <taxon>Trichuridae</taxon>
        <taxon>Trichuris</taxon>
    </lineage>
</organism>
<dbReference type="Proteomes" id="UP000030764">
    <property type="component" value="Unassembled WGS sequence"/>
</dbReference>
<accession>A0A085LV13</accession>
<evidence type="ECO:0000256" key="1">
    <source>
        <dbReference type="SAM" id="MobiDB-lite"/>
    </source>
</evidence>
<evidence type="ECO:0000313" key="3">
    <source>
        <dbReference type="Proteomes" id="UP000030764"/>
    </source>
</evidence>
<dbReference type="AlphaFoldDB" id="A0A085LV13"/>
<proteinExistence type="predicted"/>
<dbReference type="Gene3D" id="2.130.10.10">
    <property type="entry name" value="YVTN repeat-like/Quinoprotein amine dehydrogenase"/>
    <property type="match status" value="2"/>
</dbReference>
<dbReference type="InterPro" id="IPR037379">
    <property type="entry name" value="WDR74/Nsa1"/>
</dbReference>
<dbReference type="GO" id="GO:0042273">
    <property type="term" value="P:ribosomal large subunit biogenesis"/>
    <property type="evidence" value="ECO:0007669"/>
    <property type="project" value="InterPro"/>
</dbReference>
<sequence>ATILTPLSVLKSSKNFASFLQKLTKSLFKINPLENVSYRQKFLMDAFVSTESGLLKGINFATSSSHNCGDIDTAQRSKRIVRMCWLDEVLLCALADGFLTSYDVRTSRCRRLFAVPNGQDGLVKGLATMDNQKVITCVEAGEVSVWDTSGAQCQTFNANANVSRMRQSPHRQTMVATGGNENDLKVWDLESGGKPVFTARNVRCDHLSLRVPVWIRDIAFLDENSISTCTAYGQIRAYDIRSGRRRPVIDFSWDDCTSFTVMAAHGNNQVVAGCTRAKLGLFDIRGKKHLVHVFKGHTGGVTAVVCHTKHPYVVSSSVDRFVYCKSRLTDVIFSREETLNTSAKVESPLAESDVQGATEDDREASCSPNNSVVEEFELDSKSESSGFHIVSSRRHLNLERFLRKVPNTQCALWSGRLRRPIEKNILDACCDVDQLLDQLSTRPAV</sequence>
<dbReference type="GO" id="GO:0030687">
    <property type="term" value="C:preribosome, large subunit precursor"/>
    <property type="evidence" value="ECO:0007669"/>
    <property type="project" value="TreeGrafter"/>
</dbReference>
<name>A0A085LV13_9BILA</name>
<dbReference type="Pfam" id="PF00400">
    <property type="entry name" value="WD40"/>
    <property type="match status" value="2"/>
</dbReference>
<dbReference type="InterPro" id="IPR015943">
    <property type="entry name" value="WD40/YVTN_repeat-like_dom_sf"/>
</dbReference>
<dbReference type="PANTHER" id="PTHR16038:SF4">
    <property type="entry name" value="WD REPEAT-CONTAINING PROTEIN 74"/>
    <property type="match status" value="1"/>
</dbReference>
<dbReference type="SUPFAM" id="SSF50978">
    <property type="entry name" value="WD40 repeat-like"/>
    <property type="match status" value="1"/>
</dbReference>
<feature type="non-terminal residue" evidence="2">
    <location>
        <position position="445"/>
    </location>
</feature>
<dbReference type="EMBL" id="KL363283">
    <property type="protein sequence ID" value="KFD48809.1"/>
    <property type="molecule type" value="Genomic_DNA"/>
</dbReference>
<feature type="region of interest" description="Disordered" evidence="1">
    <location>
        <begin position="344"/>
        <end position="367"/>
    </location>
</feature>
<gene>
    <name evidence="2" type="ORF">M513_10293</name>
</gene>